<name>A0AAD4E9I2_9AGAM</name>
<dbReference type="GeneID" id="64671168"/>
<dbReference type="EMBL" id="JABBWK010000020">
    <property type="protein sequence ID" value="KAG1901831.1"/>
    <property type="molecule type" value="Genomic_DNA"/>
</dbReference>
<sequence>MSARIWCTKSADFQQPDPLWAMLICSYSSRYFDTSTNVSPIFRCLSTHWNRQGLQGEPRPDGRLSMQDYRLRANTPATVPGRLTLQRTCVRSYYTTDYEPELLPLRRGRRSQGPAPDLPATAFMRDLLAYGLIIRVVDRIPGAPFAATTAIPHDRIPQLPTIRHPQDVVRKPEKGGVGAVPFLYWCYSTALLPRSDSDSSFGGLLTKIWLRTEVLYILPLSIHQEAKPCTWVEIQCHFTLVSE</sequence>
<reference evidence="1" key="1">
    <citation type="journal article" date="2020" name="New Phytol.">
        <title>Comparative genomics reveals dynamic genome evolution in host specialist ectomycorrhizal fungi.</title>
        <authorList>
            <person name="Lofgren L.A."/>
            <person name="Nguyen N.H."/>
            <person name="Vilgalys R."/>
            <person name="Ruytinx J."/>
            <person name="Liao H.L."/>
            <person name="Branco S."/>
            <person name="Kuo A."/>
            <person name="LaButti K."/>
            <person name="Lipzen A."/>
            <person name="Andreopoulos W."/>
            <person name="Pangilinan J."/>
            <person name="Riley R."/>
            <person name="Hundley H."/>
            <person name="Na H."/>
            <person name="Barry K."/>
            <person name="Grigoriev I.V."/>
            <person name="Stajich J.E."/>
            <person name="Kennedy P.G."/>
        </authorList>
    </citation>
    <scope>NUCLEOTIDE SEQUENCE</scope>
    <source>
        <strain evidence="1">FC203</strain>
    </source>
</reference>
<proteinExistence type="predicted"/>
<evidence type="ECO:0000313" key="2">
    <source>
        <dbReference type="Proteomes" id="UP001195769"/>
    </source>
</evidence>
<gene>
    <name evidence="1" type="ORF">F5891DRAFT_979312</name>
</gene>
<keyword evidence="2" id="KW-1185">Reference proteome</keyword>
<comment type="caution">
    <text evidence="1">The sequence shown here is derived from an EMBL/GenBank/DDBJ whole genome shotgun (WGS) entry which is preliminary data.</text>
</comment>
<organism evidence="1 2">
    <name type="scientific">Suillus fuscotomentosus</name>
    <dbReference type="NCBI Taxonomy" id="1912939"/>
    <lineage>
        <taxon>Eukaryota</taxon>
        <taxon>Fungi</taxon>
        <taxon>Dikarya</taxon>
        <taxon>Basidiomycota</taxon>
        <taxon>Agaricomycotina</taxon>
        <taxon>Agaricomycetes</taxon>
        <taxon>Agaricomycetidae</taxon>
        <taxon>Boletales</taxon>
        <taxon>Suillineae</taxon>
        <taxon>Suillaceae</taxon>
        <taxon>Suillus</taxon>
    </lineage>
</organism>
<accession>A0AAD4E9I2</accession>
<dbReference type="Proteomes" id="UP001195769">
    <property type="component" value="Unassembled WGS sequence"/>
</dbReference>
<dbReference type="RefSeq" id="XP_041227406.1">
    <property type="nucleotide sequence ID" value="XM_041376870.1"/>
</dbReference>
<protein>
    <submittedName>
        <fullName evidence="1">Uncharacterized protein</fullName>
    </submittedName>
</protein>
<evidence type="ECO:0000313" key="1">
    <source>
        <dbReference type="EMBL" id="KAG1901831.1"/>
    </source>
</evidence>
<dbReference type="AlphaFoldDB" id="A0AAD4E9I2"/>